<feature type="transmembrane region" description="Helical" evidence="6">
    <location>
        <begin position="321"/>
        <end position="348"/>
    </location>
</feature>
<evidence type="ECO:0000256" key="1">
    <source>
        <dbReference type="ARBA" id="ARBA00004162"/>
    </source>
</evidence>
<feature type="domain" description="PspC-related ToastRack" evidence="10">
    <location>
        <begin position="473"/>
        <end position="597"/>
    </location>
</feature>
<accession>A0A848J206</accession>
<feature type="domain" description="Putative auto-transporter adhesin head GIN" evidence="8">
    <location>
        <begin position="625"/>
        <end position="803"/>
    </location>
</feature>
<evidence type="ECO:0000259" key="10">
    <source>
        <dbReference type="Pfam" id="PF22744"/>
    </source>
</evidence>
<evidence type="ECO:0000313" key="12">
    <source>
        <dbReference type="Proteomes" id="UP000559010"/>
    </source>
</evidence>
<feature type="transmembrane region" description="Helical" evidence="6">
    <location>
        <begin position="166"/>
        <end position="184"/>
    </location>
</feature>
<keyword evidence="2" id="KW-1003">Cell membrane</keyword>
<evidence type="ECO:0000259" key="7">
    <source>
        <dbReference type="Pfam" id="PF04024"/>
    </source>
</evidence>
<dbReference type="Pfam" id="PF10988">
    <property type="entry name" value="DUF2807"/>
    <property type="match status" value="1"/>
</dbReference>
<comment type="subcellular location">
    <subcellularLocation>
        <location evidence="1">Cell membrane</location>
        <topology evidence="1">Single-pass membrane protein</topology>
    </subcellularLocation>
</comment>
<keyword evidence="3 6" id="KW-0812">Transmembrane</keyword>
<dbReference type="EMBL" id="JABBNU010000008">
    <property type="protein sequence ID" value="NMM49368.1"/>
    <property type="molecule type" value="Genomic_DNA"/>
</dbReference>
<comment type="caution">
    <text evidence="11">The sequence shown here is derived from an EMBL/GenBank/DDBJ whole genome shotgun (WGS) entry which is preliminary data.</text>
</comment>
<evidence type="ECO:0000256" key="4">
    <source>
        <dbReference type="ARBA" id="ARBA00022989"/>
    </source>
</evidence>
<organism evidence="11 12">
    <name type="scientific">Marinigracilibium pacificum</name>
    <dbReference type="NCBI Taxonomy" id="2729599"/>
    <lineage>
        <taxon>Bacteria</taxon>
        <taxon>Pseudomonadati</taxon>
        <taxon>Bacteroidota</taxon>
        <taxon>Cytophagia</taxon>
        <taxon>Cytophagales</taxon>
        <taxon>Flammeovirgaceae</taxon>
        <taxon>Marinigracilibium</taxon>
    </lineage>
</organism>
<dbReference type="RefSeq" id="WP_169682432.1">
    <property type="nucleotide sequence ID" value="NZ_JABBNU010000008.1"/>
</dbReference>
<keyword evidence="4 6" id="KW-1133">Transmembrane helix</keyword>
<sequence>MKKNISINIGGIIFHIEEEGYDSLKSYLDSINKYFSTYEDSSEIIADIENRIAEIFLAKLNEGKQVINSEDVSSLISTMGSIQDFEALEETLDDGTFREEFSHKKQATYDEPSHATRKLFRDMNGRLIGGVCSGLAHYFNVDALWIRLLFLILTFGGFIFEPAPVLVIIGYIAMWIIVPPNYTLEENQQIKKLYRNPDDKVIAGVAGGIAAYFGTDTTLIRVLFILGIFAGGTGLILYLVLWIITPIAATITEKVQMRGEPVTLSNIESNIKKGLNLKEDDQENLLVKILLFPFRLIAMFFQWLSRVLGPLLKFIVEAIRVIIGVFITFVGLAVAVSTIIGLAAVLGITAAPDNMVIDGVPISIFTEMVPTIGVLGAFLIVIIPAVMLAIAGISIISRRWVLNTGVGWSFLAAWFISIAVVAATIPKTINNWSDEGYVETEEIFNNVQGKQLVLRLSDIYEDDNNLFSRDINDYNEIRLQLRGHDEDYVKVVKKISARGSSFENARNYAEKVSYDVVQDDSTIVFDREIKFDKEASWRAQEVTVTLYIPYQTPVHVESGFNSIISRTLSKYGFSRSDFSNNTWVFNPEGLQCMTCSSEYDSKYSYEYDYNGRDGEIIEFDSISSLVIDEAFNVKINQGEKYSVKLSSHSERYVEKVNLTNIDGTLTLDFDNDGNSWSDESDEVYIEISVPEIQSIKSTGKSKIYINNLRQENLEIDASNQAKVNFSGDINNLFITATGISRIDLEGNCKFMQTKISGSSSLNAKQLRTDRAEVTVSGAARAKVNVIDELIENTSQYGSIENIGQYNK</sequence>
<feature type="transmembrane region" description="Helical" evidence="6">
    <location>
        <begin position="405"/>
        <end position="425"/>
    </location>
</feature>
<gene>
    <name evidence="11" type="ORF">HH304_13235</name>
</gene>
<dbReference type="InterPro" id="IPR021255">
    <property type="entry name" value="DUF2807"/>
</dbReference>
<dbReference type="Pfam" id="PF04024">
    <property type="entry name" value="PspC"/>
    <property type="match status" value="2"/>
</dbReference>
<dbReference type="PANTHER" id="PTHR33885">
    <property type="entry name" value="PHAGE SHOCK PROTEIN C"/>
    <property type="match status" value="1"/>
</dbReference>
<feature type="transmembrane region" description="Helical" evidence="6">
    <location>
        <begin position="144"/>
        <end position="160"/>
    </location>
</feature>
<dbReference type="Pfam" id="PF22744">
    <property type="entry name" value="Toast-rack_PspC-Cterm"/>
    <property type="match status" value="1"/>
</dbReference>
<evidence type="ECO:0000256" key="3">
    <source>
        <dbReference type="ARBA" id="ARBA00022692"/>
    </source>
</evidence>
<evidence type="ECO:0000256" key="5">
    <source>
        <dbReference type="ARBA" id="ARBA00023136"/>
    </source>
</evidence>
<feature type="domain" description="Phage shock protein PspC N-terminal" evidence="7">
    <location>
        <begin position="191"/>
        <end position="246"/>
    </location>
</feature>
<dbReference type="AlphaFoldDB" id="A0A848J206"/>
<evidence type="ECO:0000256" key="2">
    <source>
        <dbReference type="ARBA" id="ARBA00022475"/>
    </source>
</evidence>
<dbReference type="InterPro" id="IPR052027">
    <property type="entry name" value="PspC"/>
</dbReference>
<dbReference type="InterPro" id="IPR054319">
    <property type="entry name" value="PspC-rel_ToastRack"/>
</dbReference>
<reference evidence="11 12" key="1">
    <citation type="submission" date="2020-04" db="EMBL/GenBank/DDBJ databases">
        <title>Flammeovirgaceae bacterium KN852 isolated from deep sea.</title>
        <authorList>
            <person name="Zhang D.-C."/>
        </authorList>
    </citation>
    <scope>NUCLEOTIDE SEQUENCE [LARGE SCALE GENOMIC DNA]</scope>
    <source>
        <strain evidence="11 12">KN852</strain>
    </source>
</reference>
<dbReference type="PANTHER" id="PTHR33885:SF3">
    <property type="entry name" value="PHAGE SHOCK PROTEIN C"/>
    <property type="match status" value="1"/>
</dbReference>
<dbReference type="Pfam" id="PF22571">
    <property type="entry name" value="LiaI-LiaF-TM_PspC"/>
    <property type="match status" value="1"/>
</dbReference>
<keyword evidence="12" id="KW-1185">Reference proteome</keyword>
<dbReference type="InterPro" id="IPR054321">
    <property type="entry name" value="PspC-rel_TM"/>
</dbReference>
<protein>
    <submittedName>
        <fullName evidence="11">PspC domain-containing protein</fullName>
    </submittedName>
</protein>
<feature type="transmembrane region" description="Helical" evidence="6">
    <location>
        <begin position="368"/>
        <end position="393"/>
    </location>
</feature>
<evidence type="ECO:0000256" key="6">
    <source>
        <dbReference type="SAM" id="Phobius"/>
    </source>
</evidence>
<feature type="transmembrane region" description="Helical" evidence="6">
    <location>
        <begin position="285"/>
        <end position="309"/>
    </location>
</feature>
<evidence type="ECO:0000259" key="8">
    <source>
        <dbReference type="Pfam" id="PF10988"/>
    </source>
</evidence>
<dbReference type="Proteomes" id="UP000559010">
    <property type="component" value="Unassembled WGS sequence"/>
</dbReference>
<dbReference type="GO" id="GO:0005886">
    <property type="term" value="C:plasma membrane"/>
    <property type="evidence" value="ECO:0007669"/>
    <property type="project" value="UniProtKB-SubCell"/>
</dbReference>
<feature type="domain" description="PspC-related transmembrane region" evidence="9">
    <location>
        <begin position="289"/>
        <end position="431"/>
    </location>
</feature>
<dbReference type="Gene3D" id="2.160.20.120">
    <property type="match status" value="1"/>
</dbReference>
<feature type="transmembrane region" description="Helical" evidence="6">
    <location>
        <begin position="222"/>
        <end position="244"/>
    </location>
</feature>
<evidence type="ECO:0000259" key="9">
    <source>
        <dbReference type="Pfam" id="PF22571"/>
    </source>
</evidence>
<keyword evidence="5 6" id="KW-0472">Membrane</keyword>
<feature type="domain" description="Phage shock protein PspC N-terminal" evidence="7">
    <location>
        <begin position="117"/>
        <end position="180"/>
    </location>
</feature>
<evidence type="ECO:0000313" key="11">
    <source>
        <dbReference type="EMBL" id="NMM49368.1"/>
    </source>
</evidence>
<dbReference type="InterPro" id="IPR007168">
    <property type="entry name" value="Phageshock_PspC_N"/>
</dbReference>
<proteinExistence type="predicted"/>
<name>A0A848J206_9BACT</name>